<protein>
    <recommendedName>
        <fullName evidence="2">DNA-binding transcriptional regulator NtrC</fullName>
    </recommendedName>
    <alternativeName>
        <fullName evidence="14">Nitrogen regulation protein NR(I)</fullName>
    </alternativeName>
    <alternativeName>
        <fullName evidence="15">Nitrogen regulator I</fullName>
    </alternativeName>
</protein>
<keyword evidence="4" id="KW-0678">Repressor</keyword>
<dbReference type="PROSITE" id="PS00675">
    <property type="entry name" value="SIGMA54_INTERACT_1"/>
    <property type="match status" value="1"/>
</dbReference>
<evidence type="ECO:0000256" key="2">
    <source>
        <dbReference type="ARBA" id="ARBA00019059"/>
    </source>
</evidence>
<dbReference type="Pfam" id="PF02954">
    <property type="entry name" value="HTH_8"/>
    <property type="match status" value="1"/>
</dbReference>
<reference evidence="18" key="1">
    <citation type="submission" date="2018-06" db="EMBL/GenBank/DDBJ databases">
        <authorList>
            <person name="Zhirakovskaya E."/>
        </authorList>
    </citation>
    <scope>NUCLEOTIDE SEQUENCE</scope>
</reference>
<dbReference type="Gene3D" id="3.40.50.2300">
    <property type="match status" value="1"/>
</dbReference>
<dbReference type="InterPro" id="IPR003593">
    <property type="entry name" value="AAA+_ATPase"/>
</dbReference>
<dbReference type="InterPro" id="IPR025944">
    <property type="entry name" value="Sigma_54_int_dom_CS"/>
</dbReference>
<evidence type="ECO:0000256" key="1">
    <source>
        <dbReference type="ARBA" id="ARBA00004496"/>
    </source>
</evidence>
<dbReference type="GO" id="GO:0043565">
    <property type="term" value="F:sequence-specific DNA binding"/>
    <property type="evidence" value="ECO:0007669"/>
    <property type="project" value="InterPro"/>
</dbReference>
<evidence type="ECO:0000256" key="3">
    <source>
        <dbReference type="ARBA" id="ARBA00022490"/>
    </source>
</evidence>
<dbReference type="Pfam" id="PF00072">
    <property type="entry name" value="Response_reg"/>
    <property type="match status" value="1"/>
</dbReference>
<dbReference type="SMART" id="SM00382">
    <property type="entry name" value="AAA"/>
    <property type="match status" value="1"/>
</dbReference>
<keyword evidence="13" id="KW-0535">Nitrogen fixation</keyword>
<keyword evidence="10" id="KW-0238">DNA-binding</keyword>
<evidence type="ECO:0000259" key="16">
    <source>
        <dbReference type="PROSITE" id="PS50045"/>
    </source>
</evidence>
<name>A0A3B0R7S1_9ZZZZ</name>
<evidence type="ECO:0000256" key="7">
    <source>
        <dbReference type="ARBA" id="ARBA00022840"/>
    </source>
</evidence>
<gene>
    <name evidence="18" type="ORF">MNBD_ALPHA02-1682</name>
</gene>
<dbReference type="GO" id="GO:0005524">
    <property type="term" value="F:ATP binding"/>
    <property type="evidence" value="ECO:0007669"/>
    <property type="project" value="UniProtKB-KW"/>
</dbReference>
<organism evidence="18">
    <name type="scientific">hydrothermal vent metagenome</name>
    <dbReference type="NCBI Taxonomy" id="652676"/>
    <lineage>
        <taxon>unclassified sequences</taxon>
        <taxon>metagenomes</taxon>
        <taxon>ecological metagenomes</taxon>
    </lineage>
</organism>
<evidence type="ECO:0000256" key="11">
    <source>
        <dbReference type="ARBA" id="ARBA00023159"/>
    </source>
</evidence>
<evidence type="ECO:0000313" key="18">
    <source>
        <dbReference type="EMBL" id="VAV88161.1"/>
    </source>
</evidence>
<dbReference type="InterPro" id="IPR002197">
    <property type="entry name" value="HTH_Fis"/>
</dbReference>
<dbReference type="FunFam" id="3.40.50.300:FF:000006">
    <property type="entry name" value="DNA-binding transcriptional regulator NtrC"/>
    <property type="match status" value="1"/>
</dbReference>
<dbReference type="GO" id="GO:0000160">
    <property type="term" value="P:phosphorelay signal transduction system"/>
    <property type="evidence" value="ECO:0007669"/>
    <property type="project" value="UniProtKB-KW"/>
</dbReference>
<dbReference type="SUPFAM" id="SSF52172">
    <property type="entry name" value="CheY-like"/>
    <property type="match status" value="1"/>
</dbReference>
<dbReference type="InterPro" id="IPR009057">
    <property type="entry name" value="Homeodomain-like_sf"/>
</dbReference>
<dbReference type="PANTHER" id="PTHR32071:SF95">
    <property type="entry name" value="DNA-BINDING TRANSCRIPTIONAL REGULATOR NTRC"/>
    <property type="match status" value="1"/>
</dbReference>
<dbReference type="GO" id="GO:0005737">
    <property type="term" value="C:cytoplasm"/>
    <property type="evidence" value="ECO:0007669"/>
    <property type="project" value="UniProtKB-SubCell"/>
</dbReference>
<dbReference type="Gene3D" id="1.10.10.60">
    <property type="entry name" value="Homeodomain-like"/>
    <property type="match status" value="1"/>
</dbReference>
<proteinExistence type="predicted"/>
<dbReference type="InterPro" id="IPR025662">
    <property type="entry name" value="Sigma_54_int_dom_ATP-bd_1"/>
</dbReference>
<evidence type="ECO:0000259" key="17">
    <source>
        <dbReference type="PROSITE" id="PS50110"/>
    </source>
</evidence>
<dbReference type="Gene3D" id="1.10.8.60">
    <property type="match status" value="1"/>
</dbReference>
<comment type="subcellular location">
    <subcellularLocation>
        <location evidence="1">Cytoplasm</location>
    </subcellularLocation>
</comment>
<dbReference type="SUPFAM" id="SSF46689">
    <property type="entry name" value="Homeodomain-like"/>
    <property type="match status" value="1"/>
</dbReference>
<dbReference type="PANTHER" id="PTHR32071">
    <property type="entry name" value="TRANSCRIPTIONAL REGULATORY PROTEIN"/>
    <property type="match status" value="1"/>
</dbReference>
<dbReference type="PROSITE" id="PS50110">
    <property type="entry name" value="RESPONSE_REGULATORY"/>
    <property type="match status" value="1"/>
</dbReference>
<keyword evidence="12" id="KW-0804">Transcription</keyword>
<keyword evidence="5" id="KW-0597">Phosphoprotein</keyword>
<feature type="domain" description="Response regulatory" evidence="17">
    <location>
        <begin position="4"/>
        <end position="121"/>
    </location>
</feature>
<dbReference type="InterPro" id="IPR011006">
    <property type="entry name" value="CheY-like_superfamily"/>
</dbReference>
<evidence type="ECO:0000256" key="6">
    <source>
        <dbReference type="ARBA" id="ARBA00022741"/>
    </source>
</evidence>
<dbReference type="PROSITE" id="PS00676">
    <property type="entry name" value="SIGMA54_INTERACT_2"/>
    <property type="match status" value="1"/>
</dbReference>
<dbReference type="InterPro" id="IPR001789">
    <property type="entry name" value="Sig_transdc_resp-reg_receiver"/>
</dbReference>
<feature type="domain" description="Sigma-54 factor interaction" evidence="16">
    <location>
        <begin position="146"/>
        <end position="375"/>
    </location>
</feature>
<dbReference type="Pfam" id="PF00158">
    <property type="entry name" value="Sigma54_activat"/>
    <property type="match status" value="1"/>
</dbReference>
<dbReference type="Gene3D" id="3.40.50.300">
    <property type="entry name" value="P-loop containing nucleotide triphosphate hydrolases"/>
    <property type="match status" value="1"/>
</dbReference>
<dbReference type="PRINTS" id="PR01590">
    <property type="entry name" value="HTHFIS"/>
</dbReference>
<dbReference type="SMART" id="SM00448">
    <property type="entry name" value="REC"/>
    <property type="match status" value="1"/>
</dbReference>
<dbReference type="AlphaFoldDB" id="A0A3B0R7S1"/>
<dbReference type="EMBL" id="UOED01000031">
    <property type="protein sequence ID" value="VAV88161.1"/>
    <property type="molecule type" value="Genomic_DNA"/>
</dbReference>
<evidence type="ECO:0000256" key="12">
    <source>
        <dbReference type="ARBA" id="ARBA00023163"/>
    </source>
</evidence>
<dbReference type="InterPro" id="IPR002078">
    <property type="entry name" value="Sigma_54_int"/>
</dbReference>
<dbReference type="CDD" id="cd00009">
    <property type="entry name" value="AAA"/>
    <property type="match status" value="1"/>
</dbReference>
<keyword evidence="3" id="KW-0963">Cytoplasm</keyword>
<keyword evidence="11" id="KW-0010">Activator</keyword>
<evidence type="ECO:0000256" key="10">
    <source>
        <dbReference type="ARBA" id="ARBA00023125"/>
    </source>
</evidence>
<dbReference type="PROSITE" id="PS00688">
    <property type="entry name" value="SIGMA54_INTERACT_3"/>
    <property type="match status" value="1"/>
</dbReference>
<evidence type="ECO:0000256" key="9">
    <source>
        <dbReference type="ARBA" id="ARBA00023015"/>
    </source>
</evidence>
<keyword evidence="8" id="KW-0902">Two-component regulatory system</keyword>
<keyword evidence="9" id="KW-0805">Transcription regulation</keyword>
<evidence type="ECO:0000256" key="13">
    <source>
        <dbReference type="ARBA" id="ARBA00023231"/>
    </source>
</evidence>
<dbReference type="PROSITE" id="PS50045">
    <property type="entry name" value="SIGMA54_INTERACT_4"/>
    <property type="match status" value="1"/>
</dbReference>
<evidence type="ECO:0000256" key="4">
    <source>
        <dbReference type="ARBA" id="ARBA00022491"/>
    </source>
</evidence>
<evidence type="ECO:0000256" key="15">
    <source>
        <dbReference type="ARBA" id="ARBA00031910"/>
    </source>
</evidence>
<evidence type="ECO:0000256" key="8">
    <source>
        <dbReference type="ARBA" id="ARBA00023012"/>
    </source>
</evidence>
<dbReference type="InterPro" id="IPR025943">
    <property type="entry name" value="Sigma_54_int_dom_ATP-bd_2"/>
</dbReference>
<keyword evidence="7" id="KW-0067">ATP-binding</keyword>
<sequence>MTKLVLIVEDDRNQRQAISIALKKAGYDVEEAISGHMALDMLFGEGANRFDLVLLDMVIGDIGGSEVLAHIKRTLPRLPVIVLTGHSSIDNAVAAMRGGAVDFISKPIDLSRLRSSVSNALRTRDISGKLMKPNSQSVVRLSFDDLVGSSDAMKKAVDLARKGAGSNVPILLEGESGVGKEVFARAIQDESERKDKAFIVVNCGAIPKNLVESILFGHEKGAFTGAMEKHSGKFVEADGGTLFLDEVGELPLDIQVKLLRVLQEGEVDPVGGREPVTVDVRLISATNRNLARMVETGDFREDLFYRLNLFPIHLPPLRERKDDIGPLATYMIENICASEGYPEKDISLDSMELLKSCDWPGNVRQLENALFRAIILSDNREITPDDFSQISANISTVAGGIAGPENNAGKSPILFALDEGGDVRALQDVERDMIAYALQKYNGHMSDIARRLGVGRSTLYRKVAEYKLD</sequence>
<dbReference type="SUPFAM" id="SSF52540">
    <property type="entry name" value="P-loop containing nucleoside triphosphate hydrolases"/>
    <property type="match status" value="1"/>
</dbReference>
<keyword evidence="6" id="KW-0547">Nucleotide-binding</keyword>
<dbReference type="InterPro" id="IPR027417">
    <property type="entry name" value="P-loop_NTPase"/>
</dbReference>
<dbReference type="InterPro" id="IPR058031">
    <property type="entry name" value="AAA_lid_NorR"/>
</dbReference>
<dbReference type="Pfam" id="PF25601">
    <property type="entry name" value="AAA_lid_14"/>
    <property type="match status" value="1"/>
</dbReference>
<accession>A0A3B0R7S1</accession>
<dbReference type="GO" id="GO:0006355">
    <property type="term" value="P:regulation of DNA-templated transcription"/>
    <property type="evidence" value="ECO:0007669"/>
    <property type="project" value="InterPro"/>
</dbReference>
<evidence type="ECO:0000256" key="14">
    <source>
        <dbReference type="ARBA" id="ARBA00029881"/>
    </source>
</evidence>
<evidence type="ECO:0000256" key="5">
    <source>
        <dbReference type="ARBA" id="ARBA00022553"/>
    </source>
</evidence>